<keyword evidence="5" id="KW-0175">Coiled coil</keyword>
<dbReference type="InterPro" id="IPR057135">
    <property type="entry name" value="At4g27190-like_LRR"/>
</dbReference>
<reference evidence="8" key="1">
    <citation type="submission" date="2022-03" db="EMBL/GenBank/DDBJ databases">
        <title>A functionally conserved STORR gene fusion in Papaver species that diverged 16.8 million years ago.</title>
        <authorList>
            <person name="Catania T."/>
        </authorList>
    </citation>
    <scope>NUCLEOTIDE SEQUENCE</scope>
    <source>
        <strain evidence="8">S-191538</strain>
    </source>
</reference>
<dbReference type="InterPro" id="IPR036388">
    <property type="entry name" value="WH-like_DNA-bd_sf"/>
</dbReference>
<dbReference type="GO" id="GO:0006952">
    <property type="term" value="P:defense response"/>
    <property type="evidence" value="ECO:0007669"/>
    <property type="project" value="UniProtKB-KW"/>
</dbReference>
<dbReference type="EMBL" id="JAJJMA010315775">
    <property type="protein sequence ID" value="MCL7049416.1"/>
    <property type="molecule type" value="Genomic_DNA"/>
</dbReference>
<dbReference type="PANTHER" id="PTHR33463:SF145">
    <property type="entry name" value="NB-ARC DOMAIN-CONTAINING PROTEIN"/>
    <property type="match status" value="1"/>
</dbReference>
<dbReference type="InterPro" id="IPR032675">
    <property type="entry name" value="LRR_dom_sf"/>
</dbReference>
<dbReference type="FunFam" id="3.40.50.300:FF:001091">
    <property type="entry name" value="Probable disease resistance protein At1g61300"/>
    <property type="match status" value="1"/>
</dbReference>
<dbReference type="InterPro" id="IPR001611">
    <property type="entry name" value="Leu-rich_rpt"/>
</dbReference>
<evidence type="ECO:0000256" key="1">
    <source>
        <dbReference type="ARBA" id="ARBA00008894"/>
    </source>
</evidence>
<evidence type="ECO:0000259" key="6">
    <source>
        <dbReference type="Pfam" id="PF00931"/>
    </source>
</evidence>
<name>A0AA41VXM2_PAPNU</name>
<dbReference type="Pfam" id="PF13855">
    <property type="entry name" value="LRR_8"/>
    <property type="match status" value="2"/>
</dbReference>
<dbReference type="Pfam" id="PF23247">
    <property type="entry name" value="LRR_RPS2"/>
    <property type="match status" value="2"/>
</dbReference>
<dbReference type="AlphaFoldDB" id="A0AA41VXM2"/>
<protein>
    <recommendedName>
        <fullName evidence="10">AAA+ ATPase domain-containing protein</fullName>
    </recommendedName>
</protein>
<evidence type="ECO:0000313" key="8">
    <source>
        <dbReference type="EMBL" id="MCL7049416.1"/>
    </source>
</evidence>
<comment type="similarity">
    <text evidence="1">Belongs to the disease resistance NB-LRR family.</text>
</comment>
<comment type="caution">
    <text evidence="8">The sequence shown here is derived from an EMBL/GenBank/DDBJ whole genome shotgun (WGS) entry which is preliminary data.</text>
</comment>
<dbReference type="SUPFAM" id="SSF52540">
    <property type="entry name" value="P-loop containing nucleoside triphosphate hydrolases"/>
    <property type="match status" value="1"/>
</dbReference>
<keyword evidence="4" id="KW-0547">Nucleotide-binding</keyword>
<dbReference type="PRINTS" id="PR00364">
    <property type="entry name" value="DISEASERSIST"/>
</dbReference>
<dbReference type="InterPro" id="IPR042197">
    <property type="entry name" value="Apaf_helical"/>
</dbReference>
<dbReference type="SUPFAM" id="SSF52047">
    <property type="entry name" value="RNI-like"/>
    <property type="match status" value="1"/>
</dbReference>
<dbReference type="Gene3D" id="1.10.10.10">
    <property type="entry name" value="Winged helix-like DNA-binding domain superfamily/Winged helix DNA-binding domain"/>
    <property type="match status" value="1"/>
</dbReference>
<gene>
    <name evidence="8" type="ORF">MKW94_024908</name>
</gene>
<dbReference type="Gene3D" id="3.80.10.10">
    <property type="entry name" value="Ribonuclease Inhibitor"/>
    <property type="match status" value="3"/>
</dbReference>
<evidence type="ECO:0008006" key="10">
    <source>
        <dbReference type="Google" id="ProtNLM"/>
    </source>
</evidence>
<evidence type="ECO:0000256" key="5">
    <source>
        <dbReference type="SAM" id="Coils"/>
    </source>
</evidence>
<dbReference type="InterPro" id="IPR002182">
    <property type="entry name" value="NB-ARC"/>
</dbReference>
<evidence type="ECO:0000256" key="2">
    <source>
        <dbReference type="ARBA" id="ARBA00022737"/>
    </source>
</evidence>
<accession>A0AA41VXM2</accession>
<dbReference type="InterPro" id="IPR027417">
    <property type="entry name" value="P-loop_NTPase"/>
</dbReference>
<dbReference type="Gene3D" id="1.10.8.430">
    <property type="entry name" value="Helical domain of apoptotic protease-activating factors"/>
    <property type="match status" value="1"/>
</dbReference>
<feature type="coiled-coil region" evidence="5">
    <location>
        <begin position="34"/>
        <end position="68"/>
    </location>
</feature>
<keyword evidence="9" id="KW-1185">Reference proteome</keyword>
<organism evidence="8 9">
    <name type="scientific">Papaver nudicaule</name>
    <name type="common">Iceland poppy</name>
    <dbReference type="NCBI Taxonomy" id="74823"/>
    <lineage>
        <taxon>Eukaryota</taxon>
        <taxon>Viridiplantae</taxon>
        <taxon>Streptophyta</taxon>
        <taxon>Embryophyta</taxon>
        <taxon>Tracheophyta</taxon>
        <taxon>Spermatophyta</taxon>
        <taxon>Magnoliopsida</taxon>
        <taxon>Ranunculales</taxon>
        <taxon>Papaveraceae</taxon>
        <taxon>Papaveroideae</taxon>
        <taxon>Papaver</taxon>
    </lineage>
</organism>
<dbReference type="GO" id="GO:0005524">
    <property type="term" value="F:ATP binding"/>
    <property type="evidence" value="ECO:0007669"/>
    <property type="project" value="UniProtKB-KW"/>
</dbReference>
<sequence length="1109" mass="125953">MAEAIVTPVVELIKCCVRPIKRQVGYLFRHERKIENLKTRVVALRAVRSALQDEVDAAGRNLKEIKQEVTDWFVEMDTETTQNDTMVGLMNGEALDRIKEIKHFTRRYGVGKLIKKKTLIIDSLILRGKFSDVSSGGLIHGVDLIPKDPDFVSFPSRYSVRVQVMEALKDDEINLIGVYGMGGIGKTMLIKEICSQVRDDKLFKVVVIVTVSQNVELKKIQDTIAEALECDKAIKQIEDTSRRAAALSTRLMMERSVLIVLDDLWTNDFNLHHVGIPYGQNKGCKVVVTTRIHREFCGSHVFQKNIEVKTIEEKESWGLFTQNVGDIPDSVVAREIVRECNGLPIALVVLGRALRKKDTEQWETFASRLKNSQIREIEDMDFRVYTSIRLSYDFLKYGREKRCFLLCCLFPEDHKISVVSELMMYFICDTDLDGFTTLKEARGILLTVLQLLTDSCLLLRDEKMSVVWMHDIIRDVAISIASKEDHDFFVKAGKVLAEWPASNAKLQRLSLMRSSISSLPDQPEHPHLISMSLEGNEKLKDIPDVYFQGMKRMETLDLRSTGISKLPSSLKFLASLRTLYLDNCVFDPSADISLVGYLKKLVILSLQGCNLERLPTEIGELTGLKSLNLSRNKSLQVPPNVISRLSQLEELYMKESFSGWEIEGWKSEMKASLEELTSLLQKGALTTLHFSLDKSRCELVSEEDGPRKIHLDVTFGQRTGLDYRSCHNFLDLMVSPPICQIIMVLLERVETLQIKKSNNLKSIAQTVPTHVGFKNMKSLGIEECNGMKFLLRSQEAVDARNAFSAMEDLVISSMDNLEQLFDGPVPMEFIKKLKKLTVTKCNKMVRIFDSNLLKLVPNLDALRIEGCDTLKEIFNLEEPAEPIPGEGSGNVSTFLKNIHLESLKSLEIICKGVIPNGGFDSLRTMEFYTCDNIIHLFSPDIAAGLRQLEELKIRFCLKMVKLIAPEEDMVETSALSPGLRLFPKLETLFIERCFEFEQLWDAKPLANSDGNPVLLPELLTLELRDLPKLTDLHRGSTSLPCPRLQHLEVVDCDNLKRIFLSSKRTPNLRKIVGNDETWIQSIEWENPGDKQHMRRLFSVLWKIVTCLSS</sequence>
<evidence type="ECO:0000313" key="9">
    <source>
        <dbReference type="Proteomes" id="UP001177140"/>
    </source>
</evidence>
<keyword evidence="4" id="KW-0067">ATP-binding</keyword>
<evidence type="ECO:0000256" key="3">
    <source>
        <dbReference type="ARBA" id="ARBA00022821"/>
    </source>
</evidence>
<evidence type="ECO:0000259" key="7">
    <source>
        <dbReference type="Pfam" id="PF23247"/>
    </source>
</evidence>
<keyword evidence="2" id="KW-0677">Repeat</keyword>
<dbReference type="SUPFAM" id="SSF52058">
    <property type="entry name" value="L domain-like"/>
    <property type="match status" value="1"/>
</dbReference>
<dbReference type="Gene3D" id="3.40.50.300">
    <property type="entry name" value="P-loop containing nucleotide triphosphate hydrolases"/>
    <property type="match status" value="1"/>
</dbReference>
<dbReference type="Pfam" id="PF00931">
    <property type="entry name" value="NB-ARC"/>
    <property type="match status" value="1"/>
</dbReference>
<dbReference type="PANTHER" id="PTHR33463">
    <property type="entry name" value="NB-ARC DOMAIN-CONTAINING PROTEIN-RELATED"/>
    <property type="match status" value="1"/>
</dbReference>
<proteinExistence type="inferred from homology"/>
<feature type="domain" description="NB-ARC" evidence="6">
    <location>
        <begin position="163"/>
        <end position="326"/>
    </location>
</feature>
<dbReference type="Proteomes" id="UP001177140">
    <property type="component" value="Unassembled WGS sequence"/>
</dbReference>
<evidence type="ECO:0000256" key="4">
    <source>
        <dbReference type="ARBA" id="ARBA00022840"/>
    </source>
</evidence>
<keyword evidence="3" id="KW-0611">Plant defense</keyword>
<dbReference type="GO" id="GO:0043531">
    <property type="term" value="F:ADP binding"/>
    <property type="evidence" value="ECO:0007669"/>
    <property type="project" value="InterPro"/>
</dbReference>
<feature type="domain" description="Disease resistance protein At4g27190-like leucine-rich repeats" evidence="7">
    <location>
        <begin position="808"/>
        <end position="956"/>
    </location>
</feature>
<dbReference type="InterPro" id="IPR050905">
    <property type="entry name" value="Plant_NBS-LRR"/>
</dbReference>
<feature type="domain" description="Disease resistance protein At4g27190-like leucine-rich repeats" evidence="7">
    <location>
        <begin position="978"/>
        <end position="1062"/>
    </location>
</feature>